<feature type="transmembrane region" description="Helical" evidence="7">
    <location>
        <begin position="377"/>
        <end position="400"/>
    </location>
</feature>
<keyword evidence="7" id="KW-0812">Transmembrane</keyword>
<accession>A0ABN8FZH2</accession>
<evidence type="ECO:0000256" key="5">
    <source>
        <dbReference type="ARBA" id="ARBA00022777"/>
    </source>
</evidence>
<feature type="domain" description="HAMP" evidence="8">
    <location>
        <begin position="402"/>
        <end position="454"/>
    </location>
</feature>
<evidence type="ECO:0000256" key="2">
    <source>
        <dbReference type="ARBA" id="ARBA00022475"/>
    </source>
</evidence>
<evidence type="ECO:0000313" key="9">
    <source>
        <dbReference type="EMBL" id="CAH1195364.1"/>
    </source>
</evidence>
<dbReference type="PANTHER" id="PTHR34220:SF7">
    <property type="entry name" value="SENSOR HISTIDINE KINASE YPDA"/>
    <property type="match status" value="1"/>
</dbReference>
<dbReference type="InterPro" id="IPR036890">
    <property type="entry name" value="HATPase_C_sf"/>
</dbReference>
<keyword evidence="4" id="KW-0808">Transferase</keyword>
<comment type="subcellular location">
    <subcellularLocation>
        <location evidence="1">Cell membrane</location>
        <topology evidence="1">Multi-pass membrane protein</topology>
    </subcellularLocation>
</comment>
<evidence type="ECO:0000313" key="10">
    <source>
        <dbReference type="Proteomes" id="UP000838324"/>
    </source>
</evidence>
<dbReference type="SMART" id="SM00387">
    <property type="entry name" value="HATPase_c"/>
    <property type="match status" value="1"/>
</dbReference>
<dbReference type="Pfam" id="PF02518">
    <property type="entry name" value="HATPase_c"/>
    <property type="match status" value="1"/>
</dbReference>
<dbReference type="SUPFAM" id="SSF55874">
    <property type="entry name" value="ATPase domain of HSP90 chaperone/DNA topoisomerase II/histidine kinase"/>
    <property type="match status" value="1"/>
</dbReference>
<dbReference type="Gene3D" id="3.30.565.10">
    <property type="entry name" value="Histidine kinase-like ATPase, C-terminal domain"/>
    <property type="match status" value="1"/>
</dbReference>
<reference evidence="9" key="1">
    <citation type="submission" date="2022-01" db="EMBL/GenBank/DDBJ databases">
        <authorList>
            <person name="Criscuolo A."/>
        </authorList>
    </citation>
    <scope>NUCLEOTIDE SEQUENCE</scope>
    <source>
        <strain evidence="9">CIP111892</strain>
    </source>
</reference>
<dbReference type="Proteomes" id="UP000838324">
    <property type="component" value="Unassembled WGS sequence"/>
</dbReference>
<keyword evidence="2" id="KW-1003">Cell membrane</keyword>
<dbReference type="InterPro" id="IPR003660">
    <property type="entry name" value="HAMP_dom"/>
</dbReference>
<dbReference type="PANTHER" id="PTHR34220">
    <property type="entry name" value="SENSOR HISTIDINE KINASE YPDA"/>
    <property type="match status" value="1"/>
</dbReference>
<evidence type="ECO:0000256" key="4">
    <source>
        <dbReference type="ARBA" id="ARBA00022679"/>
    </source>
</evidence>
<dbReference type="Pfam" id="PF06580">
    <property type="entry name" value="His_kinase"/>
    <property type="match status" value="1"/>
</dbReference>
<proteinExistence type="predicted"/>
<evidence type="ECO:0000256" key="7">
    <source>
        <dbReference type="SAM" id="Phobius"/>
    </source>
</evidence>
<dbReference type="InterPro" id="IPR050640">
    <property type="entry name" value="Bact_2-comp_sensor_kinase"/>
</dbReference>
<name>A0ABN8FZH2_9BACL</name>
<keyword evidence="3" id="KW-0597">Phosphoprotein</keyword>
<gene>
    <name evidence="9" type="ORF">PAECIP111892_02025</name>
</gene>
<evidence type="ECO:0000259" key="8">
    <source>
        <dbReference type="PROSITE" id="PS50885"/>
    </source>
</evidence>
<dbReference type="EMBL" id="CAKMMG010000001">
    <property type="protein sequence ID" value="CAH1195364.1"/>
    <property type="molecule type" value="Genomic_DNA"/>
</dbReference>
<comment type="caution">
    <text evidence="9">The sequence shown here is derived from an EMBL/GenBank/DDBJ whole genome shotgun (WGS) entry which is preliminary data.</text>
</comment>
<feature type="transmembrane region" description="Helical" evidence="7">
    <location>
        <begin position="30"/>
        <end position="49"/>
    </location>
</feature>
<organism evidence="9 10">
    <name type="scientific">Paenibacillus auburnensis</name>
    <dbReference type="NCBI Taxonomy" id="2905649"/>
    <lineage>
        <taxon>Bacteria</taxon>
        <taxon>Bacillati</taxon>
        <taxon>Bacillota</taxon>
        <taxon>Bacilli</taxon>
        <taxon>Bacillales</taxon>
        <taxon>Paenibacillaceae</taxon>
        <taxon>Paenibacillus</taxon>
    </lineage>
</organism>
<dbReference type="CDD" id="cd06225">
    <property type="entry name" value="HAMP"/>
    <property type="match status" value="1"/>
</dbReference>
<dbReference type="Gene3D" id="6.10.340.10">
    <property type="match status" value="1"/>
</dbReference>
<protein>
    <recommendedName>
        <fullName evidence="8">HAMP domain-containing protein</fullName>
    </recommendedName>
</protein>
<evidence type="ECO:0000256" key="3">
    <source>
        <dbReference type="ARBA" id="ARBA00022553"/>
    </source>
</evidence>
<dbReference type="InterPro" id="IPR010559">
    <property type="entry name" value="Sig_transdc_His_kin_internal"/>
</dbReference>
<dbReference type="PROSITE" id="PS50885">
    <property type="entry name" value="HAMP"/>
    <property type="match status" value="1"/>
</dbReference>
<keyword evidence="7" id="KW-1133">Transmembrane helix</keyword>
<keyword evidence="10" id="KW-1185">Reference proteome</keyword>
<feature type="transmembrane region" description="Helical" evidence="7">
    <location>
        <begin position="94"/>
        <end position="114"/>
    </location>
</feature>
<evidence type="ECO:0000256" key="6">
    <source>
        <dbReference type="ARBA" id="ARBA00023136"/>
    </source>
</evidence>
<dbReference type="InterPro" id="IPR003594">
    <property type="entry name" value="HATPase_dom"/>
</dbReference>
<evidence type="ECO:0000256" key="1">
    <source>
        <dbReference type="ARBA" id="ARBA00004651"/>
    </source>
</evidence>
<keyword evidence="5" id="KW-0418">Kinase</keyword>
<sequence>MVNDESSSVAKSNSNGFPARMGCIFNRRSFTFMFFFVFLRVRPVIFYLKPVKFFVPASPSILSYRNMLWCLCNRFIISEGGFTTRRQSTIKSRIILIMIIFALLIAALLSFFSYELISYYQRKTTIQATEFNLQLVSHIIEQDLLNLSALAMTSSTNSATNTLLTDYFGSPQAKARDALNVFNSMQEDFRVNRSNSYVRRLIVTDNKGKFLQVDNSVSTSVPLTIHNIGQITGLNNNEAVKEYDQVIKDPLSTSVGIPYILPVYGERAARIGTVYLLVNTSVITDKLKGYSLPEDSRLLLTLGDNHYQLIGDKVQDIGAPYEPIPYTDDEPVGPQTKLSTLRLEDGEQTIAVSYPVRSGVVLSQTLSGSQFAPKASIWIPIMLGVCFMVLVLSGIITIYLTRTISLPVEKLKKRIDKIAQGNFLLDRNIEWNSELGDVGRGINRLSQDITALMDSRLADEKQKQELEYRMLQNQINPHFLYNTLNSIKWMATIQNATGIAEMTTALSRLLRSIAKDNRRLLPLKDELKLLEDYFLIQKYRYGGTVSMEQTISDEELLSGLIPRFTLQPLVENAIFHGIEPKGRGDIMITVQKNGFADILVTIEDNGVGMQKEQIAKILDAREEGSTGLFENVGLRSVNERLHLAFGEPYGLSIESEPGQYTQMKILLPFLLKE</sequence>
<keyword evidence="6 7" id="KW-0472">Membrane</keyword>